<dbReference type="PANTHER" id="PTHR46300:SF2">
    <property type="entry name" value="CYTOCHROME P450 MONOOXYGENASE ALNH-RELATED"/>
    <property type="match status" value="1"/>
</dbReference>
<keyword evidence="10 13" id="KW-0408">Iron</keyword>
<evidence type="ECO:0000256" key="13">
    <source>
        <dbReference type="PIRSR" id="PIRSR602401-1"/>
    </source>
</evidence>
<keyword evidence="6" id="KW-0812">Transmembrane</keyword>
<evidence type="ECO:0000256" key="12">
    <source>
        <dbReference type="ARBA" id="ARBA00023136"/>
    </source>
</evidence>
<dbReference type="Proteomes" id="UP000006352">
    <property type="component" value="Unassembled WGS sequence"/>
</dbReference>
<accession>J7RW97</accession>
<protein>
    <recommendedName>
        <fullName evidence="16">Cytochrome P450</fullName>
    </recommendedName>
</protein>
<dbReference type="PANTHER" id="PTHR46300">
    <property type="entry name" value="P450, PUTATIVE (EUROFUNG)-RELATED-RELATED"/>
    <property type="match status" value="1"/>
</dbReference>
<evidence type="ECO:0000256" key="11">
    <source>
        <dbReference type="ARBA" id="ARBA00023033"/>
    </source>
</evidence>
<comment type="pathway">
    <text evidence="3">Secondary metabolite biosynthesis.</text>
</comment>
<dbReference type="RefSeq" id="XP_012177211.1">
    <property type="nucleotide sequence ID" value="XM_012321821.1"/>
</dbReference>
<evidence type="ECO:0000256" key="7">
    <source>
        <dbReference type="ARBA" id="ARBA00022723"/>
    </source>
</evidence>
<dbReference type="GO" id="GO:0005506">
    <property type="term" value="F:iron ion binding"/>
    <property type="evidence" value="ECO:0007669"/>
    <property type="project" value="InterPro"/>
</dbReference>
<dbReference type="Pfam" id="PF00067">
    <property type="entry name" value="p450"/>
    <property type="match status" value="1"/>
</dbReference>
<dbReference type="OrthoDB" id="1470350at2759"/>
<dbReference type="PRINTS" id="PR00385">
    <property type="entry name" value="P450"/>
</dbReference>
<keyword evidence="8" id="KW-1133">Transmembrane helix</keyword>
<sequence>MNRSLNTMHFQSTDAVALACIFVVTLIVYRALQHRSSSARLPPGPLGIPIFGNIFQVSALRPHPKFRAWAVKYGKIFYLRLGSQNIIVLNSPDAADELLGNRSSKYSSRATPHVAHDIMSDGQRMVFKPYDKEWKTIRKSMQGVIGFHASKQHRKNQELESRVLLYDLLCHGDQSIREVQTEGPNGGIPERHWFAIIRRFTTSVALSILYGKRVHRLHNNPQLHKIYDVFGNFVRVAQPGNYLADTFPILRTLPDVFAPWRVEAQRMHEWEMELWGGLLDDSVAALRGGIVRSGFIDRYLRARAEAGHEIAPGKGLTDNGWMRDKLLAYATGDVLEAGSDTTAGTIQAFILFMLNYPHVLRRVREEVDEVIGAERMPNFEDEDNLPYLVACIKETLRCRPPAMLGVPHRVDEDDTYEGYFIPKGSTIIGNVWAMHMNSHRFPDPDIFEPARFHTTGEPTKWGGGPDALNRSHYVFGWGRRFCQGSYVAEASLFIALSRLIWGIDISAPVDGLTGKQIIPDISNEELTWSDGFINGPRLFGVRFNPRSEKHAKLIRDSYDDVQLEWQTMGLDGDER</sequence>
<dbReference type="EMBL" id="HE797687">
    <property type="protein sequence ID" value="CCM07190.1"/>
    <property type="molecule type" value="Genomic_DNA"/>
</dbReference>
<dbReference type="InterPro" id="IPR050364">
    <property type="entry name" value="Cytochrome_P450_fung"/>
</dbReference>
<comment type="subcellular location">
    <subcellularLocation>
        <location evidence="2">Membrane</location>
    </subcellularLocation>
</comment>
<dbReference type="CDD" id="cd11065">
    <property type="entry name" value="CYP64-like"/>
    <property type="match status" value="1"/>
</dbReference>
<keyword evidence="15" id="KW-1185">Reference proteome</keyword>
<evidence type="ECO:0000256" key="4">
    <source>
        <dbReference type="ARBA" id="ARBA00010617"/>
    </source>
</evidence>
<dbReference type="InterPro" id="IPR002401">
    <property type="entry name" value="Cyt_P450_E_grp-I"/>
</dbReference>
<dbReference type="GO" id="GO:0004497">
    <property type="term" value="F:monooxygenase activity"/>
    <property type="evidence" value="ECO:0007669"/>
    <property type="project" value="UniProtKB-KW"/>
</dbReference>
<evidence type="ECO:0000256" key="3">
    <source>
        <dbReference type="ARBA" id="ARBA00005179"/>
    </source>
</evidence>
<dbReference type="Gene3D" id="1.10.630.10">
    <property type="entry name" value="Cytochrome P450"/>
    <property type="match status" value="1"/>
</dbReference>
<dbReference type="STRING" id="599839.J7RW97"/>
<comment type="similarity">
    <text evidence="4">Belongs to the cytochrome P450 family.</text>
</comment>
<keyword evidence="9" id="KW-0560">Oxidoreductase</keyword>
<proteinExistence type="inferred from homology"/>
<organism evidence="14 15">
    <name type="scientific">Fibroporia radiculosa</name>
    <dbReference type="NCBI Taxonomy" id="599839"/>
    <lineage>
        <taxon>Eukaryota</taxon>
        <taxon>Fungi</taxon>
        <taxon>Dikarya</taxon>
        <taxon>Basidiomycota</taxon>
        <taxon>Agaricomycotina</taxon>
        <taxon>Agaricomycetes</taxon>
        <taxon>Polyporales</taxon>
        <taxon>Fibroporiaceae</taxon>
        <taxon>Fibroporia</taxon>
    </lineage>
</organism>
<evidence type="ECO:0000256" key="10">
    <source>
        <dbReference type="ARBA" id="ARBA00023004"/>
    </source>
</evidence>
<dbReference type="PRINTS" id="PR00463">
    <property type="entry name" value="EP450I"/>
</dbReference>
<evidence type="ECO:0000256" key="8">
    <source>
        <dbReference type="ARBA" id="ARBA00022989"/>
    </source>
</evidence>
<dbReference type="HOGENOM" id="CLU_001570_2_1_1"/>
<name>J7RW97_9APHY</name>
<dbReference type="GO" id="GO:0016705">
    <property type="term" value="F:oxidoreductase activity, acting on paired donors, with incorporation or reduction of molecular oxygen"/>
    <property type="evidence" value="ECO:0007669"/>
    <property type="project" value="InterPro"/>
</dbReference>
<evidence type="ECO:0000313" key="14">
    <source>
        <dbReference type="EMBL" id="CCM07190.1"/>
    </source>
</evidence>
<keyword evidence="5 13" id="KW-0349">Heme</keyword>
<evidence type="ECO:0000256" key="1">
    <source>
        <dbReference type="ARBA" id="ARBA00001971"/>
    </source>
</evidence>
<dbReference type="SUPFAM" id="SSF48264">
    <property type="entry name" value="Cytochrome P450"/>
    <property type="match status" value="1"/>
</dbReference>
<evidence type="ECO:0000256" key="6">
    <source>
        <dbReference type="ARBA" id="ARBA00022692"/>
    </source>
</evidence>
<evidence type="ECO:0008006" key="16">
    <source>
        <dbReference type="Google" id="ProtNLM"/>
    </source>
</evidence>
<keyword evidence="12" id="KW-0472">Membrane</keyword>
<dbReference type="InParanoid" id="J7RW97"/>
<evidence type="ECO:0000313" key="15">
    <source>
        <dbReference type="Proteomes" id="UP000006352"/>
    </source>
</evidence>
<dbReference type="GeneID" id="24102090"/>
<keyword evidence="7 13" id="KW-0479">Metal-binding</keyword>
<gene>
    <name evidence="14" type="ORF">FIBRA_09531</name>
</gene>
<dbReference type="GO" id="GO:0016020">
    <property type="term" value="C:membrane"/>
    <property type="evidence" value="ECO:0007669"/>
    <property type="project" value="UniProtKB-SubCell"/>
</dbReference>
<evidence type="ECO:0000256" key="9">
    <source>
        <dbReference type="ARBA" id="ARBA00023002"/>
    </source>
</evidence>
<comment type="cofactor">
    <cofactor evidence="1 13">
        <name>heme</name>
        <dbReference type="ChEBI" id="CHEBI:30413"/>
    </cofactor>
</comment>
<dbReference type="GO" id="GO:0020037">
    <property type="term" value="F:heme binding"/>
    <property type="evidence" value="ECO:0007669"/>
    <property type="project" value="InterPro"/>
</dbReference>
<evidence type="ECO:0000256" key="5">
    <source>
        <dbReference type="ARBA" id="ARBA00022617"/>
    </source>
</evidence>
<feature type="binding site" description="axial binding residue" evidence="13">
    <location>
        <position position="482"/>
    </location>
    <ligand>
        <name>heme</name>
        <dbReference type="ChEBI" id="CHEBI:30413"/>
    </ligand>
    <ligandPart>
        <name>Fe</name>
        <dbReference type="ChEBI" id="CHEBI:18248"/>
    </ligandPart>
</feature>
<reference evidence="14 15" key="1">
    <citation type="journal article" date="2012" name="Appl. Environ. Microbiol.">
        <title>Short-read sequencing for genomic analysis of the brown rot fungus Fibroporia radiculosa.</title>
        <authorList>
            <person name="Tang J.D."/>
            <person name="Perkins A.D."/>
            <person name="Sonstegard T.S."/>
            <person name="Schroeder S.G."/>
            <person name="Burgess S.C."/>
            <person name="Diehl S.V."/>
        </authorList>
    </citation>
    <scope>NUCLEOTIDE SEQUENCE [LARGE SCALE GENOMIC DNA]</scope>
    <source>
        <strain evidence="14 15">TFFH 294</strain>
    </source>
</reference>
<dbReference type="AlphaFoldDB" id="J7RW97"/>
<evidence type="ECO:0000256" key="2">
    <source>
        <dbReference type="ARBA" id="ARBA00004370"/>
    </source>
</evidence>
<dbReference type="InterPro" id="IPR036396">
    <property type="entry name" value="Cyt_P450_sf"/>
</dbReference>
<dbReference type="InterPro" id="IPR001128">
    <property type="entry name" value="Cyt_P450"/>
</dbReference>
<keyword evidence="11" id="KW-0503">Monooxygenase</keyword>